<evidence type="ECO:0000313" key="3">
    <source>
        <dbReference type="Proteomes" id="UP001469553"/>
    </source>
</evidence>
<organism evidence="2 3">
    <name type="scientific">Ameca splendens</name>
    <dbReference type="NCBI Taxonomy" id="208324"/>
    <lineage>
        <taxon>Eukaryota</taxon>
        <taxon>Metazoa</taxon>
        <taxon>Chordata</taxon>
        <taxon>Craniata</taxon>
        <taxon>Vertebrata</taxon>
        <taxon>Euteleostomi</taxon>
        <taxon>Actinopterygii</taxon>
        <taxon>Neopterygii</taxon>
        <taxon>Teleostei</taxon>
        <taxon>Neoteleostei</taxon>
        <taxon>Acanthomorphata</taxon>
        <taxon>Ovalentaria</taxon>
        <taxon>Atherinomorphae</taxon>
        <taxon>Cyprinodontiformes</taxon>
        <taxon>Goodeidae</taxon>
        <taxon>Ameca</taxon>
    </lineage>
</organism>
<keyword evidence="1" id="KW-0812">Transmembrane</keyword>
<feature type="transmembrane region" description="Helical" evidence="1">
    <location>
        <begin position="86"/>
        <end position="106"/>
    </location>
</feature>
<dbReference type="Proteomes" id="UP001469553">
    <property type="component" value="Unassembled WGS sequence"/>
</dbReference>
<sequence length="118" mass="13084">MSSWMFNKAGEKTQTGKNRLEGFTTMKTVVFTVITVHCFTLNNRRYLKASFPAGVVRPSVSLPDLATESTADTPAALRAKFTDVNLLLIIWSLGQSLLILVSVDFIDHYNLLSSFIAL</sequence>
<dbReference type="EMBL" id="JAHRIP010062181">
    <property type="protein sequence ID" value="MEQ2305308.1"/>
    <property type="molecule type" value="Genomic_DNA"/>
</dbReference>
<keyword evidence="3" id="KW-1185">Reference proteome</keyword>
<comment type="caution">
    <text evidence="2">The sequence shown here is derived from an EMBL/GenBank/DDBJ whole genome shotgun (WGS) entry which is preliminary data.</text>
</comment>
<proteinExistence type="predicted"/>
<reference evidence="2 3" key="1">
    <citation type="submission" date="2021-06" db="EMBL/GenBank/DDBJ databases">
        <authorList>
            <person name="Palmer J.M."/>
        </authorList>
    </citation>
    <scope>NUCLEOTIDE SEQUENCE [LARGE SCALE GENOMIC DNA]</scope>
    <source>
        <strain evidence="2 3">AS_MEX2019</strain>
        <tissue evidence="2">Muscle</tissue>
    </source>
</reference>
<gene>
    <name evidence="2" type="ORF">AMECASPLE_036392</name>
</gene>
<accession>A0ABV0ZGD4</accession>
<keyword evidence="1" id="KW-1133">Transmembrane helix</keyword>
<name>A0ABV0ZGD4_9TELE</name>
<evidence type="ECO:0000313" key="2">
    <source>
        <dbReference type="EMBL" id="MEQ2305308.1"/>
    </source>
</evidence>
<keyword evidence="1" id="KW-0472">Membrane</keyword>
<protein>
    <submittedName>
        <fullName evidence="2">Uncharacterized protein</fullName>
    </submittedName>
</protein>
<evidence type="ECO:0000256" key="1">
    <source>
        <dbReference type="SAM" id="Phobius"/>
    </source>
</evidence>